<dbReference type="EMBL" id="CP012034">
    <property type="protein sequence ID" value="AKP66849.1"/>
    <property type="molecule type" value="Genomic_DNA"/>
</dbReference>
<feature type="transmembrane region" description="Helical" evidence="1">
    <location>
        <begin position="259"/>
        <end position="280"/>
    </location>
</feature>
<evidence type="ECO:0000256" key="2">
    <source>
        <dbReference type="SAM" id="SignalP"/>
    </source>
</evidence>
<feature type="transmembrane region" description="Helical" evidence="1">
    <location>
        <begin position="416"/>
        <end position="436"/>
    </location>
</feature>
<dbReference type="KEGG" id="lgn:ABM34_04265"/>
<reference evidence="6" key="1">
    <citation type="submission" date="2015-07" db="EMBL/GenBank/DDBJ databases">
        <title>Lactobacillus ginsenosidimutans/EMML 3141/ whole genome sequencing.</title>
        <authorList>
            <person name="Kim M.K."/>
            <person name="Im W.-T."/>
            <person name="Srinivasan S."/>
            <person name="Lee J.-J."/>
        </authorList>
    </citation>
    <scope>NUCLEOTIDE SEQUENCE [LARGE SCALE GENOMIC DNA]</scope>
    <source>
        <strain evidence="6">EMML 3041</strain>
    </source>
</reference>
<proteinExistence type="predicted"/>
<dbReference type="RefSeq" id="WP_048703694.1">
    <property type="nucleotide sequence ID" value="NZ_CP012034.1"/>
</dbReference>
<evidence type="ECO:0000259" key="4">
    <source>
        <dbReference type="Pfam" id="PF20990"/>
    </source>
</evidence>
<feature type="chain" id="PRO_5005209113" description="DUF2207 domain-containing protein" evidence="2">
    <location>
        <begin position="29"/>
        <end position="597"/>
    </location>
</feature>
<evidence type="ECO:0000313" key="5">
    <source>
        <dbReference type="EMBL" id="AKP66849.1"/>
    </source>
</evidence>
<keyword evidence="1" id="KW-1133">Transmembrane helix</keyword>
<evidence type="ECO:0000256" key="1">
    <source>
        <dbReference type="SAM" id="Phobius"/>
    </source>
</evidence>
<feature type="domain" description="DUF2207" evidence="3">
    <location>
        <begin position="33"/>
        <end position="218"/>
    </location>
</feature>
<dbReference type="Pfam" id="PF20990">
    <property type="entry name" value="DUF2207_C"/>
    <property type="match status" value="1"/>
</dbReference>
<keyword evidence="1" id="KW-0472">Membrane</keyword>
<dbReference type="Pfam" id="PF09972">
    <property type="entry name" value="DUF2207"/>
    <property type="match status" value="1"/>
</dbReference>
<dbReference type="InterPro" id="IPR018702">
    <property type="entry name" value="DUF2207"/>
</dbReference>
<keyword evidence="1" id="KW-0812">Transmembrane</keyword>
<dbReference type="PATRIC" id="fig|1007676.4.peg.871"/>
<evidence type="ECO:0008006" key="7">
    <source>
        <dbReference type="Google" id="ProtNLM"/>
    </source>
</evidence>
<sequence length="597" mass="66280">MKKIGIVFSALIMAFLIVIQFNVSTARADDSYKISKYDVNVDVQKNGDADVTQKMKYKFAGNFHGVYYNQDLVGIKSLENPRVEIKGNDGTISLKPSESQKDNTFKVNNSSDNMKITVYHNITNDSATYIYRYKLLGVITNYKDTAELNWKVIGSGWDEPLNNVNIVINLPSNNVSELQAWSHGPLDGFTDVNRDKGAVTMSVKHVDANQFVESHIIFPTSVTSLNTKFVNKNAKSNILKKEKSLAIEANKQRAIPRRIFYVSLLVYVLVIIGIFINIFYQLRKNPVNKHEMPIPLHHWFEVPAVSPSMAQIVIDKADTANSASLTADMLVEVNKRNLEIIKLDKTFEIKANKLPDDKIFQYLINDIGDGEKVTIKQINKSSKSKLSKRFSAWSKRAARGREQFFDKKNTDRISSFSMGAILTSVLSVIMAGIGMVTYSDKWILLVCVLLIGLVFSWTTYFQVKKRISVYTEKGEILANELRGFKQMLKDIDDIKLADVGDLILWEQILPYAVAFGVSDKVIKALKVEFSDQVLNDPSFVYYYWAVAGLSNNFDFTSSISSAINAGNGSNSSIGGSSGGFSGGSSGGFGGGSGGGAF</sequence>
<gene>
    <name evidence="5" type="ORF">ABM34_04265</name>
</gene>
<evidence type="ECO:0000259" key="3">
    <source>
        <dbReference type="Pfam" id="PF09972"/>
    </source>
</evidence>
<accession>A0A0H4QEN4</accession>
<dbReference type="AlphaFoldDB" id="A0A0H4QEN4"/>
<keyword evidence="2" id="KW-0732">Signal</keyword>
<dbReference type="InterPro" id="IPR048389">
    <property type="entry name" value="YciQ-like_C"/>
</dbReference>
<keyword evidence="6" id="KW-1185">Reference proteome</keyword>
<feature type="domain" description="Predicted membrane protein YciQ-like C-terminal" evidence="4">
    <location>
        <begin position="297"/>
        <end position="525"/>
    </location>
</feature>
<dbReference type="Proteomes" id="UP000036106">
    <property type="component" value="Chromosome"/>
</dbReference>
<protein>
    <recommendedName>
        <fullName evidence="7">DUF2207 domain-containing protein</fullName>
    </recommendedName>
</protein>
<feature type="transmembrane region" description="Helical" evidence="1">
    <location>
        <begin position="442"/>
        <end position="463"/>
    </location>
</feature>
<dbReference type="OrthoDB" id="2138002at2"/>
<name>A0A0H4QEN4_9LACO</name>
<evidence type="ECO:0000313" key="6">
    <source>
        <dbReference type="Proteomes" id="UP000036106"/>
    </source>
</evidence>
<feature type="signal peptide" evidence="2">
    <location>
        <begin position="1"/>
        <end position="28"/>
    </location>
</feature>
<organism evidence="5 6">
    <name type="scientific">Companilactobacillus ginsenosidimutans</name>
    <dbReference type="NCBI Taxonomy" id="1007676"/>
    <lineage>
        <taxon>Bacteria</taxon>
        <taxon>Bacillati</taxon>
        <taxon>Bacillota</taxon>
        <taxon>Bacilli</taxon>
        <taxon>Lactobacillales</taxon>
        <taxon>Lactobacillaceae</taxon>
        <taxon>Companilactobacillus</taxon>
    </lineage>
</organism>